<protein>
    <submittedName>
        <fullName evidence="9">Fungal-specific transcription factor domain-containing protein</fullName>
    </submittedName>
</protein>
<keyword evidence="10" id="KW-1185">Reference proteome</keyword>
<evidence type="ECO:0000256" key="1">
    <source>
        <dbReference type="ARBA" id="ARBA00004123"/>
    </source>
</evidence>
<reference evidence="9" key="2">
    <citation type="submission" date="2023-05" db="EMBL/GenBank/DDBJ databases">
        <authorList>
            <consortium name="Lawrence Berkeley National Laboratory"/>
            <person name="Steindorff A."/>
            <person name="Hensen N."/>
            <person name="Bonometti L."/>
            <person name="Westerberg I."/>
            <person name="Brannstrom I.O."/>
            <person name="Guillou S."/>
            <person name="Cros-Aarteil S."/>
            <person name="Calhoun S."/>
            <person name="Haridas S."/>
            <person name="Kuo A."/>
            <person name="Mondo S."/>
            <person name="Pangilinan J."/>
            <person name="Riley R."/>
            <person name="Labutti K."/>
            <person name="Andreopoulos B."/>
            <person name="Lipzen A."/>
            <person name="Chen C."/>
            <person name="Yanf M."/>
            <person name="Daum C."/>
            <person name="Ng V."/>
            <person name="Clum A."/>
            <person name="Ohm R."/>
            <person name="Martin F."/>
            <person name="Silar P."/>
            <person name="Natvig D."/>
            <person name="Lalanne C."/>
            <person name="Gautier V."/>
            <person name="Ament-Velasquez S.L."/>
            <person name="Kruys A."/>
            <person name="Hutchinson M.I."/>
            <person name="Powell A.J."/>
            <person name="Barry K."/>
            <person name="Miller A.N."/>
            <person name="Grigoriev I.V."/>
            <person name="Debuchy R."/>
            <person name="Gladieux P."/>
            <person name="Thoren M.H."/>
            <person name="Johannesson H."/>
        </authorList>
    </citation>
    <scope>NUCLEOTIDE SEQUENCE</scope>
    <source>
        <strain evidence="9">PSN309</strain>
    </source>
</reference>
<dbReference type="Pfam" id="PF00172">
    <property type="entry name" value="Zn_clus"/>
    <property type="match status" value="1"/>
</dbReference>
<dbReference type="CDD" id="cd12148">
    <property type="entry name" value="fungal_TF_MHR"/>
    <property type="match status" value="1"/>
</dbReference>
<dbReference type="SUPFAM" id="SSF57701">
    <property type="entry name" value="Zn2/Cys6 DNA-binding domain"/>
    <property type="match status" value="1"/>
</dbReference>
<dbReference type="GO" id="GO:0003677">
    <property type="term" value="F:DNA binding"/>
    <property type="evidence" value="ECO:0007669"/>
    <property type="project" value="UniProtKB-KW"/>
</dbReference>
<comment type="caution">
    <text evidence="9">The sequence shown here is derived from an EMBL/GenBank/DDBJ whole genome shotgun (WGS) entry which is preliminary data.</text>
</comment>
<dbReference type="SMART" id="SM00906">
    <property type="entry name" value="Fungal_trans"/>
    <property type="match status" value="1"/>
</dbReference>
<dbReference type="SMART" id="SM00066">
    <property type="entry name" value="GAL4"/>
    <property type="match status" value="1"/>
</dbReference>
<dbReference type="InterPro" id="IPR001138">
    <property type="entry name" value="Zn2Cys6_DnaBD"/>
</dbReference>
<feature type="domain" description="Zn(2)-C6 fungal-type" evidence="8">
    <location>
        <begin position="12"/>
        <end position="42"/>
    </location>
</feature>
<accession>A0AAN6WM71</accession>
<dbReference type="PANTHER" id="PTHR46910:SF37">
    <property type="entry name" value="ZN(II)2CYS6 TRANSCRIPTION FACTOR (EUROFUNG)"/>
    <property type="match status" value="1"/>
</dbReference>
<comment type="subcellular location">
    <subcellularLocation>
        <location evidence="1">Nucleus</location>
    </subcellularLocation>
</comment>
<evidence type="ECO:0000256" key="7">
    <source>
        <dbReference type="SAM" id="MobiDB-lite"/>
    </source>
</evidence>
<keyword evidence="4" id="KW-0238">DNA-binding</keyword>
<feature type="region of interest" description="Disordered" evidence="7">
    <location>
        <begin position="50"/>
        <end position="90"/>
    </location>
</feature>
<dbReference type="GO" id="GO:0000981">
    <property type="term" value="F:DNA-binding transcription factor activity, RNA polymerase II-specific"/>
    <property type="evidence" value="ECO:0007669"/>
    <property type="project" value="InterPro"/>
</dbReference>
<keyword evidence="3" id="KW-0805">Transcription regulation</keyword>
<dbReference type="CDD" id="cd00067">
    <property type="entry name" value="GAL4"/>
    <property type="match status" value="1"/>
</dbReference>
<keyword evidence="6" id="KW-0539">Nucleus</keyword>
<dbReference type="GO" id="GO:0005634">
    <property type="term" value="C:nucleus"/>
    <property type="evidence" value="ECO:0007669"/>
    <property type="project" value="UniProtKB-SubCell"/>
</dbReference>
<dbReference type="InterPro" id="IPR007219">
    <property type="entry name" value="XnlR_reg_dom"/>
</dbReference>
<dbReference type="PROSITE" id="PS50048">
    <property type="entry name" value="ZN2_CY6_FUNGAL_2"/>
    <property type="match status" value="1"/>
</dbReference>
<evidence type="ECO:0000256" key="4">
    <source>
        <dbReference type="ARBA" id="ARBA00023125"/>
    </source>
</evidence>
<dbReference type="InterPro" id="IPR036864">
    <property type="entry name" value="Zn2-C6_fun-type_DNA-bd_sf"/>
</dbReference>
<evidence type="ECO:0000259" key="8">
    <source>
        <dbReference type="PROSITE" id="PS50048"/>
    </source>
</evidence>
<evidence type="ECO:0000256" key="3">
    <source>
        <dbReference type="ARBA" id="ARBA00023015"/>
    </source>
</evidence>
<gene>
    <name evidence="9" type="ORF">QBC35DRAFT_57999</name>
</gene>
<proteinExistence type="predicted"/>
<dbReference type="GO" id="GO:0008270">
    <property type="term" value="F:zinc ion binding"/>
    <property type="evidence" value="ECO:0007669"/>
    <property type="project" value="InterPro"/>
</dbReference>
<evidence type="ECO:0000313" key="9">
    <source>
        <dbReference type="EMBL" id="KAK4184424.1"/>
    </source>
</evidence>
<dbReference type="EMBL" id="MU864489">
    <property type="protein sequence ID" value="KAK4184424.1"/>
    <property type="molecule type" value="Genomic_DNA"/>
</dbReference>
<evidence type="ECO:0000256" key="6">
    <source>
        <dbReference type="ARBA" id="ARBA00023242"/>
    </source>
</evidence>
<dbReference type="GO" id="GO:0006351">
    <property type="term" value="P:DNA-templated transcription"/>
    <property type="evidence" value="ECO:0007669"/>
    <property type="project" value="InterPro"/>
</dbReference>
<dbReference type="Proteomes" id="UP001302126">
    <property type="component" value="Unassembled WGS sequence"/>
</dbReference>
<dbReference type="Gene3D" id="4.10.240.10">
    <property type="entry name" value="Zn(2)-C6 fungal-type DNA-binding domain"/>
    <property type="match status" value="1"/>
</dbReference>
<dbReference type="PANTHER" id="PTHR46910">
    <property type="entry name" value="TRANSCRIPTION FACTOR PDR1"/>
    <property type="match status" value="1"/>
</dbReference>
<sequence>MESVSQLSRRKACDLCFVKKIKCDMVKPQCSNCKQYSTDCKTTAVRRRIGQPKKQTGAGEPNSIPSLPTPPESDALSGPVESPDRGKQTELEARLSRIEAQLQQVLSVASAVISLSNNNAIPTGRPEGQDSDLFAVDHKETLSGWFDNDALPALEATMSTSSSSTNSSPSEVILRHPLPPNLPPLAEIGPIINAYFSQINSVIPLFSQKDFTRMLSDWYTFPVSRTRAFWAVVNIVLALGSKLPTTPVADMDFSQETSGFQVYMRNAQSVLSELVTRDSDLLGLQAMLGLVLLHNTLPDPRPGAVLIGAAVRLVHRLRLQSKMDIEALYPEDEAVHRCRLFWITYMLDKEICLMHHTPSVQCDEDIDQDLPSPAPADGVGDIYTADGLQRVNYLRLRVRLAHLHGKVYDLLYSTRSRKLSPTERTARVVRLSTMLEKWRLSIPSEMSLTSLSKGGSRPLGRLELAFMFTLQSSWFHCMVMVHGIWSTEAAWVRKNVSPNGLATLEKSETDSGRKCCMGQNPPLPSAWKRTVEVSRECLAVASQLPESDCNVWSNCGAFFSALVILLSNLCEYPGHEDLEQDRMLVRWVMNILQKIRDLAVIIPLQSMEFIVIELERRAEIAIAEARRKRLMLEERLRGVWVQGFAPAPESGSQGSEVAQWDGAAVRETSIEEAKIGAVDISGEQGLAMEMFEQQGGPFEDWTVSMQEPQLFDFGAAIVT</sequence>
<reference evidence="9" key="1">
    <citation type="journal article" date="2023" name="Mol. Phylogenet. Evol.">
        <title>Genome-scale phylogeny and comparative genomics of the fungal order Sordariales.</title>
        <authorList>
            <person name="Hensen N."/>
            <person name="Bonometti L."/>
            <person name="Westerberg I."/>
            <person name="Brannstrom I.O."/>
            <person name="Guillou S."/>
            <person name="Cros-Aarteil S."/>
            <person name="Calhoun S."/>
            <person name="Haridas S."/>
            <person name="Kuo A."/>
            <person name="Mondo S."/>
            <person name="Pangilinan J."/>
            <person name="Riley R."/>
            <person name="LaButti K."/>
            <person name="Andreopoulos B."/>
            <person name="Lipzen A."/>
            <person name="Chen C."/>
            <person name="Yan M."/>
            <person name="Daum C."/>
            <person name="Ng V."/>
            <person name="Clum A."/>
            <person name="Steindorff A."/>
            <person name="Ohm R.A."/>
            <person name="Martin F."/>
            <person name="Silar P."/>
            <person name="Natvig D.O."/>
            <person name="Lalanne C."/>
            <person name="Gautier V."/>
            <person name="Ament-Velasquez S.L."/>
            <person name="Kruys A."/>
            <person name="Hutchinson M.I."/>
            <person name="Powell A.J."/>
            <person name="Barry K."/>
            <person name="Miller A.N."/>
            <person name="Grigoriev I.V."/>
            <person name="Debuchy R."/>
            <person name="Gladieux P."/>
            <person name="Hiltunen Thoren M."/>
            <person name="Johannesson H."/>
        </authorList>
    </citation>
    <scope>NUCLEOTIDE SEQUENCE</scope>
    <source>
        <strain evidence="9">PSN309</strain>
    </source>
</reference>
<keyword evidence="2" id="KW-0479">Metal-binding</keyword>
<keyword evidence="5" id="KW-0804">Transcription</keyword>
<name>A0AAN6WM71_9PEZI</name>
<evidence type="ECO:0000256" key="2">
    <source>
        <dbReference type="ARBA" id="ARBA00022723"/>
    </source>
</evidence>
<evidence type="ECO:0000313" key="10">
    <source>
        <dbReference type="Proteomes" id="UP001302126"/>
    </source>
</evidence>
<evidence type="ECO:0000256" key="5">
    <source>
        <dbReference type="ARBA" id="ARBA00023163"/>
    </source>
</evidence>
<dbReference type="AlphaFoldDB" id="A0AAN6WM71"/>
<dbReference type="Pfam" id="PF04082">
    <property type="entry name" value="Fungal_trans"/>
    <property type="match status" value="1"/>
</dbReference>
<dbReference type="InterPro" id="IPR050987">
    <property type="entry name" value="AtrR-like"/>
</dbReference>
<organism evidence="9 10">
    <name type="scientific">Podospora australis</name>
    <dbReference type="NCBI Taxonomy" id="1536484"/>
    <lineage>
        <taxon>Eukaryota</taxon>
        <taxon>Fungi</taxon>
        <taxon>Dikarya</taxon>
        <taxon>Ascomycota</taxon>
        <taxon>Pezizomycotina</taxon>
        <taxon>Sordariomycetes</taxon>
        <taxon>Sordariomycetidae</taxon>
        <taxon>Sordariales</taxon>
        <taxon>Podosporaceae</taxon>
        <taxon>Podospora</taxon>
    </lineage>
</organism>